<sequence>MIDSQFFDCYPESPSFLMYRARLEGTSERDSGSLVSLIEAWVRGGKASLIMTGVLMTVDSHCSVAISSLSQPQCPPSSTDMPDEEPAQVSDGIIGGIVAVVIVLIITIAVITIIILVLRNRRGEVSPKNISDKKYRSGSGDIHISTNEAYGQVGGGQREEGYELVDISHGDPPPPPAKLEEMYEVPLFSAPPPSQPLPTIPLPHTDADTEEKDTPVYDVIPGDM</sequence>
<evidence type="ECO:0000256" key="1">
    <source>
        <dbReference type="SAM" id="MobiDB-lite"/>
    </source>
</evidence>
<protein>
    <submittedName>
        <fullName evidence="3">Uncharacterized protein</fullName>
    </submittedName>
</protein>
<accession>A0AA35TMJ3</accession>
<keyword evidence="2" id="KW-0472">Membrane</keyword>
<evidence type="ECO:0000313" key="3">
    <source>
        <dbReference type="EMBL" id="CAI8049671.1"/>
    </source>
</evidence>
<keyword evidence="4" id="KW-1185">Reference proteome</keyword>
<dbReference type="Proteomes" id="UP001174909">
    <property type="component" value="Unassembled WGS sequence"/>
</dbReference>
<proteinExistence type="predicted"/>
<dbReference type="EMBL" id="CASHTH010003808">
    <property type="protein sequence ID" value="CAI8049671.1"/>
    <property type="molecule type" value="Genomic_DNA"/>
</dbReference>
<feature type="compositionally biased region" description="Pro residues" evidence="1">
    <location>
        <begin position="189"/>
        <end position="201"/>
    </location>
</feature>
<reference evidence="3" key="1">
    <citation type="submission" date="2023-03" db="EMBL/GenBank/DDBJ databases">
        <authorList>
            <person name="Steffen K."/>
            <person name="Cardenas P."/>
        </authorList>
    </citation>
    <scope>NUCLEOTIDE SEQUENCE</scope>
</reference>
<dbReference type="AlphaFoldDB" id="A0AA35TMJ3"/>
<keyword evidence="2" id="KW-1133">Transmembrane helix</keyword>
<evidence type="ECO:0000313" key="4">
    <source>
        <dbReference type="Proteomes" id="UP001174909"/>
    </source>
</evidence>
<organism evidence="3 4">
    <name type="scientific">Geodia barretti</name>
    <name type="common">Barrett's horny sponge</name>
    <dbReference type="NCBI Taxonomy" id="519541"/>
    <lineage>
        <taxon>Eukaryota</taxon>
        <taxon>Metazoa</taxon>
        <taxon>Porifera</taxon>
        <taxon>Demospongiae</taxon>
        <taxon>Heteroscleromorpha</taxon>
        <taxon>Tetractinellida</taxon>
        <taxon>Astrophorina</taxon>
        <taxon>Geodiidae</taxon>
        <taxon>Geodia</taxon>
    </lineage>
</organism>
<feature type="region of interest" description="Disordered" evidence="1">
    <location>
        <begin position="188"/>
        <end position="224"/>
    </location>
</feature>
<name>A0AA35TMJ3_GEOBA</name>
<gene>
    <name evidence="3" type="ORF">GBAR_LOCUS27344</name>
</gene>
<feature type="transmembrane region" description="Helical" evidence="2">
    <location>
        <begin position="93"/>
        <end position="118"/>
    </location>
</feature>
<evidence type="ECO:0000256" key="2">
    <source>
        <dbReference type="SAM" id="Phobius"/>
    </source>
</evidence>
<keyword evidence="2" id="KW-0812">Transmembrane</keyword>
<comment type="caution">
    <text evidence="3">The sequence shown here is derived from an EMBL/GenBank/DDBJ whole genome shotgun (WGS) entry which is preliminary data.</text>
</comment>